<dbReference type="InterPro" id="IPR002767">
    <property type="entry name" value="Thiamine_BP"/>
</dbReference>
<evidence type="ECO:0000259" key="2">
    <source>
        <dbReference type="Pfam" id="PF01910"/>
    </source>
</evidence>
<dbReference type="Pfam" id="PF01910">
    <property type="entry name" value="Thiamine_BP"/>
    <property type="match status" value="1"/>
</dbReference>
<gene>
    <name evidence="3" type="ORF">BerOc1_02959</name>
</gene>
<name>A0A1J5MWW2_9BACT</name>
<dbReference type="AlphaFoldDB" id="A0A1J5MWW2"/>
<evidence type="ECO:0000256" key="1">
    <source>
        <dbReference type="ARBA" id="ARBA00010272"/>
    </source>
</evidence>
<accession>A0A1J5MWW2</accession>
<dbReference type="NCBIfam" id="TIGR00106">
    <property type="entry name" value="MTH1187 family thiamine-binding protein"/>
    <property type="match status" value="1"/>
</dbReference>
<feature type="domain" description="Thiamine-binding protein" evidence="2">
    <location>
        <begin position="5"/>
        <end position="95"/>
    </location>
</feature>
<dbReference type="Proteomes" id="UP000181901">
    <property type="component" value="Unassembled WGS sequence"/>
</dbReference>
<proteinExistence type="inferred from homology"/>
<dbReference type="PANTHER" id="PTHR33777">
    <property type="entry name" value="UPF0045 PROTEIN ECM15"/>
    <property type="match status" value="1"/>
</dbReference>
<dbReference type="PANTHER" id="PTHR33777:SF1">
    <property type="entry name" value="UPF0045 PROTEIN ECM15"/>
    <property type="match status" value="1"/>
</dbReference>
<dbReference type="OrthoDB" id="9793516at2"/>
<keyword evidence="4" id="KW-1185">Reference proteome</keyword>
<comment type="caution">
    <text evidence="3">The sequence shown here is derived from an EMBL/GenBank/DDBJ whole genome shotgun (WGS) entry which is preliminary data.</text>
</comment>
<evidence type="ECO:0000313" key="4">
    <source>
        <dbReference type="Proteomes" id="UP000181901"/>
    </source>
</evidence>
<evidence type="ECO:0000313" key="3">
    <source>
        <dbReference type="EMBL" id="OIQ51014.1"/>
    </source>
</evidence>
<dbReference type="GO" id="GO:0005829">
    <property type="term" value="C:cytosol"/>
    <property type="evidence" value="ECO:0007669"/>
    <property type="project" value="TreeGrafter"/>
</dbReference>
<dbReference type="SUPFAM" id="SSF89957">
    <property type="entry name" value="MTH1187/YkoF-like"/>
    <property type="match status" value="1"/>
</dbReference>
<dbReference type="Gene3D" id="3.30.70.930">
    <property type="match status" value="1"/>
</dbReference>
<dbReference type="RefSeq" id="WP_071546404.1">
    <property type="nucleotide sequence ID" value="NZ_LKAQ01000004.1"/>
</dbReference>
<protein>
    <recommendedName>
        <fullName evidence="2">Thiamine-binding protein domain-containing protein</fullName>
    </recommendedName>
</protein>
<dbReference type="EMBL" id="LKAQ01000004">
    <property type="protein sequence ID" value="OIQ51014.1"/>
    <property type="molecule type" value="Genomic_DNA"/>
</dbReference>
<reference evidence="3 4" key="1">
    <citation type="submission" date="2015-09" db="EMBL/GenBank/DDBJ databases">
        <title>Genome of Desulfovibrio dechloracetivorans BerOc1, a mercury methylating strain isolated from highly hydrocarbons and metals contaminated coastal sediments.</title>
        <authorList>
            <person name="Goni Urriza M."/>
            <person name="Gassie C."/>
            <person name="Bouchez O."/>
            <person name="Klopp C."/>
            <person name="Ranchou-Peyruse A."/>
            <person name="Remy G."/>
        </authorList>
    </citation>
    <scope>NUCLEOTIDE SEQUENCE [LARGE SCALE GENOMIC DNA]</scope>
    <source>
        <strain evidence="3 4">BerOc1</strain>
    </source>
</reference>
<comment type="similarity">
    <text evidence="1">Belongs to the UPF0045 family.</text>
</comment>
<dbReference type="InterPro" id="IPR051614">
    <property type="entry name" value="UPF0045_domain"/>
</dbReference>
<organism evidence="3 4">
    <name type="scientific">Pseudodesulfovibrio hydrargyri</name>
    <dbReference type="NCBI Taxonomy" id="2125990"/>
    <lineage>
        <taxon>Bacteria</taxon>
        <taxon>Pseudomonadati</taxon>
        <taxon>Thermodesulfobacteriota</taxon>
        <taxon>Desulfovibrionia</taxon>
        <taxon>Desulfovibrionales</taxon>
        <taxon>Desulfovibrionaceae</taxon>
    </lineage>
</organism>
<dbReference type="InterPro" id="IPR029756">
    <property type="entry name" value="MTH1187/YkoF-like"/>
</dbReference>
<sequence>MAVIVDLSIFPLDKGGSGLSAYVSRALNVIKESGLKYRLCPMGTSIEGEWDEVMAVVDACYRELEKDSDRLYMTLKVDARKGRRDGMSQKLHSVESKLA</sequence>